<dbReference type="SUPFAM" id="SSF46955">
    <property type="entry name" value="Putative DNA-binding domain"/>
    <property type="match status" value="1"/>
</dbReference>
<dbReference type="SMART" id="SM00422">
    <property type="entry name" value="HTH_MERR"/>
    <property type="match status" value="1"/>
</dbReference>
<feature type="domain" description="HTH merR-type" evidence="5">
    <location>
        <begin position="1"/>
        <end position="71"/>
    </location>
</feature>
<evidence type="ECO:0000259" key="5">
    <source>
        <dbReference type="PROSITE" id="PS50937"/>
    </source>
</evidence>
<dbReference type="RefSeq" id="WP_345335631.1">
    <property type="nucleotide sequence ID" value="NZ_BAABJZ010000081.1"/>
</dbReference>
<keyword evidence="7" id="KW-1185">Reference proteome</keyword>
<dbReference type="PANTHER" id="PTHR30204">
    <property type="entry name" value="REDOX-CYCLING DRUG-SENSING TRANSCRIPTIONAL ACTIVATOR SOXR"/>
    <property type="match status" value="1"/>
</dbReference>
<keyword evidence="1" id="KW-0678">Repressor</keyword>
<name>A0ABP9F001_9GAMM</name>
<protein>
    <recommendedName>
        <fullName evidence="5">HTH merR-type domain-containing protein</fullName>
    </recommendedName>
</protein>
<dbReference type="InterPro" id="IPR047057">
    <property type="entry name" value="MerR_fam"/>
</dbReference>
<gene>
    <name evidence="6" type="ORF">GCM10023333_23940</name>
</gene>
<evidence type="ECO:0000256" key="2">
    <source>
        <dbReference type="ARBA" id="ARBA00023015"/>
    </source>
</evidence>
<evidence type="ECO:0000256" key="4">
    <source>
        <dbReference type="ARBA" id="ARBA00023163"/>
    </source>
</evidence>
<dbReference type="InterPro" id="IPR009061">
    <property type="entry name" value="DNA-bd_dom_put_sf"/>
</dbReference>
<evidence type="ECO:0000313" key="6">
    <source>
        <dbReference type="EMBL" id="GAA4889891.1"/>
    </source>
</evidence>
<reference evidence="7" key="1">
    <citation type="journal article" date="2019" name="Int. J. Syst. Evol. Microbiol.">
        <title>The Global Catalogue of Microorganisms (GCM) 10K type strain sequencing project: providing services to taxonomists for standard genome sequencing and annotation.</title>
        <authorList>
            <consortium name="The Broad Institute Genomics Platform"/>
            <consortium name="The Broad Institute Genome Sequencing Center for Infectious Disease"/>
            <person name="Wu L."/>
            <person name="Ma J."/>
        </authorList>
    </citation>
    <scope>NUCLEOTIDE SEQUENCE [LARGE SCALE GENOMIC DNA]</scope>
    <source>
        <strain evidence="7">JCM 18401</strain>
    </source>
</reference>
<organism evidence="6 7">
    <name type="scientific">Ferrimonas pelagia</name>
    <dbReference type="NCBI Taxonomy" id="1177826"/>
    <lineage>
        <taxon>Bacteria</taxon>
        <taxon>Pseudomonadati</taxon>
        <taxon>Pseudomonadota</taxon>
        <taxon>Gammaproteobacteria</taxon>
        <taxon>Alteromonadales</taxon>
        <taxon>Ferrimonadaceae</taxon>
        <taxon>Ferrimonas</taxon>
    </lineage>
</organism>
<dbReference type="PROSITE" id="PS50937">
    <property type="entry name" value="HTH_MERR_2"/>
    <property type="match status" value="1"/>
</dbReference>
<evidence type="ECO:0000313" key="7">
    <source>
        <dbReference type="Proteomes" id="UP001499988"/>
    </source>
</evidence>
<dbReference type="InterPro" id="IPR000551">
    <property type="entry name" value="MerR-type_HTH_dom"/>
</dbReference>
<dbReference type="PANTHER" id="PTHR30204:SF69">
    <property type="entry name" value="MERR-FAMILY TRANSCRIPTIONAL REGULATOR"/>
    <property type="match status" value="1"/>
</dbReference>
<proteinExistence type="predicted"/>
<dbReference type="EMBL" id="BAABJZ010000081">
    <property type="protein sequence ID" value="GAA4889891.1"/>
    <property type="molecule type" value="Genomic_DNA"/>
</dbReference>
<dbReference type="Gene3D" id="1.10.1660.10">
    <property type="match status" value="1"/>
</dbReference>
<evidence type="ECO:0000256" key="3">
    <source>
        <dbReference type="ARBA" id="ARBA00023125"/>
    </source>
</evidence>
<accession>A0ABP9F001</accession>
<evidence type="ECO:0000256" key="1">
    <source>
        <dbReference type="ARBA" id="ARBA00022491"/>
    </source>
</evidence>
<sequence>MYSIGEFSRLSQLTVKALRLYHDKGLLVPNQVDAETGYRYYSESDRERAALITTLRTMRCSLAEIQQLLAECEHDSELLPFMREKQRRLQSEIRQLTAVSKAIDTLIQIETRERPMIRNQEIELKTLPP</sequence>
<dbReference type="Proteomes" id="UP001499988">
    <property type="component" value="Unassembled WGS sequence"/>
</dbReference>
<comment type="caution">
    <text evidence="6">The sequence shown here is derived from an EMBL/GenBank/DDBJ whole genome shotgun (WGS) entry which is preliminary data.</text>
</comment>
<keyword evidence="4" id="KW-0804">Transcription</keyword>
<keyword evidence="3" id="KW-0238">DNA-binding</keyword>
<keyword evidence="2" id="KW-0805">Transcription regulation</keyword>
<dbReference type="Pfam" id="PF13411">
    <property type="entry name" value="MerR_1"/>
    <property type="match status" value="1"/>
</dbReference>